<accession>A0A9P1CM99</accession>
<evidence type="ECO:0000256" key="6">
    <source>
        <dbReference type="ARBA" id="ARBA00022991"/>
    </source>
</evidence>
<dbReference type="SUPFAM" id="SSF48608">
    <property type="entry name" value="Peridinin-chlorophyll protein"/>
    <property type="match status" value="4"/>
</dbReference>
<evidence type="ECO:0000256" key="3">
    <source>
        <dbReference type="ARBA" id="ARBA00022494"/>
    </source>
</evidence>
<keyword evidence="3" id="KW-0148">Chlorophyll</keyword>
<dbReference type="GO" id="GO:0030076">
    <property type="term" value="C:light-harvesting complex"/>
    <property type="evidence" value="ECO:0007669"/>
    <property type="project" value="UniProtKB-KW"/>
</dbReference>
<evidence type="ECO:0000256" key="1">
    <source>
        <dbReference type="ARBA" id="ARBA00004098"/>
    </source>
</evidence>
<evidence type="ECO:0000313" key="9">
    <source>
        <dbReference type="EMBL" id="CAL4781467.1"/>
    </source>
</evidence>
<proteinExistence type="predicted"/>
<evidence type="ECO:0000256" key="7">
    <source>
        <dbReference type="ARBA" id="ARBA00023243"/>
    </source>
</evidence>
<dbReference type="GO" id="GO:0016168">
    <property type="term" value="F:chlorophyll binding"/>
    <property type="evidence" value="ECO:0007669"/>
    <property type="project" value="UniProtKB-KW"/>
</dbReference>
<dbReference type="EMBL" id="CAMXCT010001913">
    <property type="protein sequence ID" value="CAI3994155.1"/>
    <property type="molecule type" value="Genomic_DNA"/>
</dbReference>
<dbReference type="Pfam" id="PF02429">
    <property type="entry name" value="PCP"/>
    <property type="match status" value="4"/>
</dbReference>
<organism evidence="8">
    <name type="scientific">Cladocopium goreaui</name>
    <dbReference type="NCBI Taxonomy" id="2562237"/>
    <lineage>
        <taxon>Eukaryota</taxon>
        <taxon>Sar</taxon>
        <taxon>Alveolata</taxon>
        <taxon>Dinophyceae</taxon>
        <taxon>Suessiales</taxon>
        <taxon>Symbiodiniaceae</taxon>
        <taxon>Cladocopium</taxon>
    </lineage>
</organism>
<dbReference type="InterPro" id="IPR003376">
    <property type="entry name" value="Peridinin-chlorophyll-bd_prot"/>
</dbReference>
<gene>
    <name evidence="8" type="ORF">C1SCF055_LOCUS20825</name>
</gene>
<evidence type="ECO:0000256" key="4">
    <source>
        <dbReference type="ARBA" id="ARBA00022528"/>
    </source>
</evidence>
<reference evidence="9 10" key="2">
    <citation type="submission" date="2024-05" db="EMBL/GenBank/DDBJ databases">
        <authorList>
            <person name="Chen Y."/>
            <person name="Shah S."/>
            <person name="Dougan E. K."/>
            <person name="Thang M."/>
            <person name="Chan C."/>
        </authorList>
    </citation>
    <scope>NUCLEOTIDE SEQUENCE [LARGE SCALE GENOMIC DNA]</scope>
</reference>
<name>A0A9P1CM99_9DINO</name>
<comment type="caution">
    <text evidence="8">The sequence shown here is derived from an EMBL/GenBank/DDBJ whole genome shotgun (WGS) entry which is preliminary data.</text>
</comment>
<evidence type="ECO:0000256" key="5">
    <source>
        <dbReference type="ARBA" id="ARBA00022640"/>
    </source>
</evidence>
<reference evidence="8" key="1">
    <citation type="submission" date="2022-10" db="EMBL/GenBank/DDBJ databases">
        <authorList>
            <person name="Chen Y."/>
            <person name="Dougan E. K."/>
            <person name="Chan C."/>
            <person name="Rhodes N."/>
            <person name="Thang M."/>
        </authorList>
    </citation>
    <scope>NUCLEOTIDE SEQUENCE</scope>
</reference>
<comment type="function">
    <text evidence="1">Water-soluble antenna for capture of solar energy in the blue-green range. Peridinin is an asymmetric carotenoid.</text>
</comment>
<keyword evidence="10" id="KW-1185">Reference proteome</keyword>
<protein>
    <submittedName>
        <fullName evidence="9">Peridinin-chlorophyll a-binding protein, chloroplastic</fullName>
    </submittedName>
</protein>
<sequence>MVRGARKAIAVGVAVAVACGLQKHLNFVPGPRHAAPVAAAAASMMMAPAAFADEIGDAAKKLGDASYSFAKEVDWNNGIFLQAPGKFQPLEALKAIDKMIEMGAAADPKLLKDAAEAHHKAIGSISGPNGVTSRADWDAVNAAIGRVVASVPKAKVMAVYDSVTAITDPGVPAYMKSLVNGPDAEKAYQGFLEFKDVVEKNQVATASAPAVVPSGDKIGEAAKALSDASYPFIKDIDWLSDIYLKPLPGKTAPETLKAIDKMIVMGAKMDGNLLKAAAEAHHKAIGSIDATGVTSAADYEAVNAAIGRLVASVPKTTVMDVYNSMAGVVDSSVPNNLFSKVNPLDAVAAAKGFYTFKDVVEASQPVESLFTCCNPVVECIGQIAQIREMEHVNARKALAVGVAVAVACGLQKHLNFVPGPRHAAPVAAAAASMMMAPAAFADEIGDAAKKLGDASYSFAKEVDWNNGIFLQAPGKFQPLEALKAIDKMIEMGAAADPKLLKDAAEAHHKAIGSISGPNGVTSRADWDAVNAAIGRVVASVPKAKVMAVYDSVKAITDPGVPAYMKSLVNGPDAEKAYQGFLEFKDVVEKNQVATASAPAVVPSGDKIGEAAKALSDASYPFIKDIDWLSDIYLKPLPGKTAPETLKAIDKMIVMGAKMDGNLLKAAAEAHHKAIGSIDATGVTSAADYEAVNAAIGHLVASVPKTTVMDVYNSMAGVVDSSVPNNLFSKVNPLDAVAAAKGFYTFKDVVEVDTGFSVIVGLCIACWYFDWFSVRKTTGVERLSRWLRAREIAVVVFELDDVMCCRSRGDRGVSLFQLEDYFAGISQDFAEVAPALARRGYFLAVVIRGFHPANREEKSSPSRWWRKEVAEEAKDEFVDGPELARKLIARRCPDALPSFQAISTTQDRKVDGSSLEDAMQQIAKEYRVPARRMVLFTASNAFEQDGQDKTWTGIHVPNPKEGFRHDDYQLPTSLDEGYLTLLPAVLEQAWGFVAKRL</sequence>
<dbReference type="OrthoDB" id="444051at2759"/>
<keyword evidence="7" id="KW-0437">Light-harvesting polypeptide</keyword>
<keyword evidence="4" id="KW-0150">Chloroplast</keyword>
<dbReference type="InterPro" id="IPR036550">
    <property type="entry name" value="Peridinin-chlorophyll-bd_sf"/>
</dbReference>
<dbReference type="Gene3D" id="1.40.10.10">
    <property type="entry name" value="Peridinin-chlorophyll A binding"/>
    <property type="match status" value="4"/>
</dbReference>
<dbReference type="PROSITE" id="PS51257">
    <property type="entry name" value="PROKAR_LIPOPROTEIN"/>
    <property type="match status" value="1"/>
</dbReference>
<evidence type="ECO:0000313" key="8">
    <source>
        <dbReference type="EMBL" id="CAI3994155.1"/>
    </source>
</evidence>
<dbReference type="Proteomes" id="UP001152797">
    <property type="component" value="Unassembled WGS sequence"/>
</dbReference>
<dbReference type="GO" id="GO:0009507">
    <property type="term" value="C:chloroplast"/>
    <property type="evidence" value="ECO:0007669"/>
    <property type="project" value="UniProtKB-SubCell"/>
</dbReference>
<dbReference type="EMBL" id="CAMXCT030001913">
    <property type="protein sequence ID" value="CAL4781467.1"/>
    <property type="molecule type" value="Genomic_DNA"/>
</dbReference>
<comment type="subcellular location">
    <subcellularLocation>
        <location evidence="2">Plastid</location>
        <location evidence="2">Chloroplast</location>
    </subcellularLocation>
</comment>
<keyword evidence="5" id="KW-0934">Plastid</keyword>
<dbReference type="EMBL" id="CAMXCT020001913">
    <property type="protein sequence ID" value="CAL1147530.1"/>
    <property type="molecule type" value="Genomic_DNA"/>
</dbReference>
<dbReference type="AlphaFoldDB" id="A0A9P1CM99"/>
<evidence type="ECO:0000313" key="10">
    <source>
        <dbReference type="Proteomes" id="UP001152797"/>
    </source>
</evidence>
<evidence type="ECO:0000256" key="2">
    <source>
        <dbReference type="ARBA" id="ARBA00004229"/>
    </source>
</evidence>
<keyword evidence="6" id="KW-0157">Chromophore</keyword>